<dbReference type="PANTHER" id="PTHR10509">
    <property type="entry name" value="O-METHYLTRANSFERASE-RELATED"/>
    <property type="match status" value="1"/>
</dbReference>
<dbReference type="SUPFAM" id="SSF53335">
    <property type="entry name" value="S-adenosyl-L-methionine-dependent methyltransferases"/>
    <property type="match status" value="1"/>
</dbReference>
<evidence type="ECO:0000313" key="6">
    <source>
        <dbReference type="Ensembl" id="ENSOKIP00005061186.1"/>
    </source>
</evidence>
<keyword evidence="7" id="KW-1185">Reference proteome</keyword>
<name>A0A8C7HTC7_ONCKI</name>
<reference evidence="6" key="1">
    <citation type="submission" date="2025-08" db="UniProtKB">
        <authorList>
            <consortium name="Ensembl"/>
        </authorList>
    </citation>
    <scope>IDENTIFICATION</scope>
</reference>
<evidence type="ECO:0000256" key="2">
    <source>
        <dbReference type="ARBA" id="ARBA00022679"/>
    </source>
</evidence>
<dbReference type="GO" id="GO:0032259">
    <property type="term" value="P:methylation"/>
    <property type="evidence" value="ECO:0007669"/>
    <property type="project" value="UniProtKB-KW"/>
</dbReference>
<dbReference type="GO" id="GO:0008171">
    <property type="term" value="F:O-methyltransferase activity"/>
    <property type="evidence" value="ECO:0007669"/>
    <property type="project" value="InterPro"/>
</dbReference>
<keyword evidence="3" id="KW-0949">S-adenosyl-L-methionine</keyword>
<dbReference type="GO" id="GO:0008757">
    <property type="term" value="F:S-adenosylmethionine-dependent methyltransferase activity"/>
    <property type="evidence" value="ECO:0007669"/>
    <property type="project" value="TreeGrafter"/>
</dbReference>
<gene>
    <name evidence="6" type="primary">COMTD1</name>
</gene>
<evidence type="ECO:0000256" key="4">
    <source>
        <dbReference type="ARBA" id="ARBA00023453"/>
    </source>
</evidence>
<dbReference type="AlphaFoldDB" id="A0A8C7HTC7"/>
<feature type="transmembrane region" description="Helical" evidence="5">
    <location>
        <begin position="41"/>
        <end position="59"/>
    </location>
</feature>
<evidence type="ECO:0000256" key="1">
    <source>
        <dbReference type="ARBA" id="ARBA00022603"/>
    </source>
</evidence>
<dbReference type="Ensembl" id="ENSOKIT00005065018.1">
    <property type="protein sequence ID" value="ENSOKIP00005061186.1"/>
    <property type="gene ID" value="ENSOKIG00005026226.1"/>
</dbReference>
<dbReference type="Pfam" id="PF01596">
    <property type="entry name" value="Methyltransf_3"/>
    <property type="match status" value="1"/>
</dbReference>
<sequence length="263" mass="29710">MFCAATMLCCYHVVVMLFCYHAVLCFAALLCCCLRSLYMHNICSVVLSLLLSYIIYNNFFFLNKSQSLQEAFWSIMLIAGKLMANLAKLINASKTIEIGMYTGYNTLNMALVVPESGQVVACEIDDEYVNIAKPFFKETGLVTDFNEPKHNSVVKRFNPFQRDLLFVLDELIAAGEAGTYDFVFIDADKRKYDRYYEKSLELVRQGGIIAIDNVLWSGKVVDPAPDDLTSQALDKLNKKLHTDQRIDLSMLTVGNGLTLVIKR</sequence>
<keyword evidence="2" id="KW-0808">Transferase</keyword>
<proteinExistence type="inferred from homology"/>
<dbReference type="PROSITE" id="PS51682">
    <property type="entry name" value="SAM_OMT_I"/>
    <property type="match status" value="1"/>
</dbReference>
<dbReference type="InterPro" id="IPR002935">
    <property type="entry name" value="SAM_O-MeTrfase"/>
</dbReference>
<evidence type="ECO:0000256" key="3">
    <source>
        <dbReference type="ARBA" id="ARBA00022691"/>
    </source>
</evidence>
<keyword evidence="5" id="KW-0812">Transmembrane</keyword>
<keyword evidence="5" id="KW-1133">Transmembrane helix</keyword>
<accession>A0A8C7HTC7</accession>
<dbReference type="GeneTree" id="ENSGT00390000004409"/>
<dbReference type="InterPro" id="IPR050362">
    <property type="entry name" value="Cation-dep_OMT"/>
</dbReference>
<dbReference type="InterPro" id="IPR029063">
    <property type="entry name" value="SAM-dependent_MTases_sf"/>
</dbReference>
<organism evidence="6 7">
    <name type="scientific">Oncorhynchus kisutch</name>
    <name type="common">Coho salmon</name>
    <name type="synonym">Salmo kisutch</name>
    <dbReference type="NCBI Taxonomy" id="8019"/>
    <lineage>
        <taxon>Eukaryota</taxon>
        <taxon>Metazoa</taxon>
        <taxon>Chordata</taxon>
        <taxon>Craniata</taxon>
        <taxon>Vertebrata</taxon>
        <taxon>Euteleostomi</taxon>
        <taxon>Actinopterygii</taxon>
        <taxon>Neopterygii</taxon>
        <taxon>Teleostei</taxon>
        <taxon>Protacanthopterygii</taxon>
        <taxon>Salmoniformes</taxon>
        <taxon>Salmonidae</taxon>
        <taxon>Salmoninae</taxon>
        <taxon>Oncorhynchus</taxon>
    </lineage>
</organism>
<dbReference type="Proteomes" id="UP000694557">
    <property type="component" value="Unassembled WGS sequence"/>
</dbReference>
<reference evidence="6" key="2">
    <citation type="submission" date="2025-09" db="UniProtKB">
        <authorList>
            <consortium name="Ensembl"/>
        </authorList>
    </citation>
    <scope>IDENTIFICATION</scope>
</reference>
<feature type="transmembrane region" description="Helical" evidence="5">
    <location>
        <begin position="12"/>
        <end position="34"/>
    </location>
</feature>
<comment type="similarity">
    <text evidence="4">Belongs to the class I-like SAM-binding methyltransferase superfamily. Cation-dependent O-methyltransferase family.</text>
</comment>
<evidence type="ECO:0000256" key="5">
    <source>
        <dbReference type="SAM" id="Phobius"/>
    </source>
</evidence>
<protein>
    <submittedName>
        <fullName evidence="6">Catechol-O-methyltransferase domain containing 1</fullName>
    </submittedName>
</protein>
<dbReference type="PANTHER" id="PTHR10509:SF93">
    <property type="entry name" value="CATECHOL O-METHYLTRANSFERASE DOMAIN-CONTAINING PROTEIN 1"/>
    <property type="match status" value="1"/>
</dbReference>
<feature type="transmembrane region" description="Helical" evidence="5">
    <location>
        <begin position="71"/>
        <end position="90"/>
    </location>
</feature>
<evidence type="ECO:0000313" key="7">
    <source>
        <dbReference type="Proteomes" id="UP000694557"/>
    </source>
</evidence>
<dbReference type="Gene3D" id="3.40.50.150">
    <property type="entry name" value="Vaccinia Virus protein VP39"/>
    <property type="match status" value="1"/>
</dbReference>
<keyword evidence="1" id="KW-0489">Methyltransferase</keyword>
<keyword evidence="5" id="KW-0472">Membrane</keyword>